<evidence type="ECO:0000313" key="1">
    <source>
        <dbReference type="EMBL" id="UXI83083.1"/>
    </source>
</evidence>
<dbReference type="Gene3D" id="3.90.180.10">
    <property type="entry name" value="Medium-chain alcohol dehydrogenases, catalytic domain"/>
    <property type="match status" value="1"/>
</dbReference>
<sequence length="59" mass="6204">MSDMRAALYDGYGPPEVLYEGTVPRPVAAPGEILVRVLTASVNGGEPVSYTPPTLPTTE</sequence>
<evidence type="ECO:0000313" key="2">
    <source>
        <dbReference type="Proteomes" id="UP001064390"/>
    </source>
</evidence>
<dbReference type="InterPro" id="IPR011032">
    <property type="entry name" value="GroES-like_sf"/>
</dbReference>
<gene>
    <name evidence="1" type="ORF">N6Q81_10630</name>
</gene>
<feature type="non-terminal residue" evidence="1">
    <location>
        <position position="59"/>
    </location>
</feature>
<proteinExistence type="predicted"/>
<keyword evidence="2" id="KW-1185">Reference proteome</keyword>
<dbReference type="SUPFAM" id="SSF50129">
    <property type="entry name" value="GroES-like"/>
    <property type="match status" value="1"/>
</dbReference>
<dbReference type="EMBL" id="CP104697">
    <property type="protein sequence ID" value="UXI83083.1"/>
    <property type="molecule type" value="Genomic_DNA"/>
</dbReference>
<protein>
    <submittedName>
        <fullName evidence="1">NAD(P)-dependent alcohol dehydrogenase</fullName>
    </submittedName>
</protein>
<reference evidence="1" key="1">
    <citation type="submission" date="2022-09" db="EMBL/GenBank/DDBJ databases">
        <title>Streptomyces vinaceusdrappus strain AC-40.</title>
        <authorList>
            <person name="Sedeek A.M."/>
            <person name="Salah I."/>
            <person name="Kamel H.L."/>
            <person name="Soltan M.A."/>
            <person name="Elsayed T.R."/>
        </authorList>
    </citation>
    <scope>NUCLEOTIDE SEQUENCE</scope>
    <source>
        <strain evidence="1">AC-40</strain>
    </source>
</reference>
<dbReference type="Proteomes" id="UP001064390">
    <property type="component" value="Chromosome"/>
</dbReference>
<organism evidence="1 2">
    <name type="scientific">Streptomyces vinaceusdrappus</name>
    <dbReference type="NCBI Taxonomy" id="67376"/>
    <lineage>
        <taxon>Bacteria</taxon>
        <taxon>Bacillati</taxon>
        <taxon>Actinomycetota</taxon>
        <taxon>Actinomycetes</taxon>
        <taxon>Kitasatosporales</taxon>
        <taxon>Streptomycetaceae</taxon>
        <taxon>Streptomyces</taxon>
        <taxon>Streptomyces rochei group</taxon>
    </lineage>
</organism>
<name>A0ABY6C509_9ACTN</name>
<accession>A0ABY6C509</accession>